<evidence type="ECO:0000256" key="2">
    <source>
        <dbReference type="ARBA" id="ARBA00007806"/>
    </source>
</evidence>
<keyword evidence="10" id="KW-0472">Membrane</keyword>
<keyword evidence="6" id="KW-0677">Repeat</keyword>
<dbReference type="CDD" id="cd06602">
    <property type="entry name" value="GH31_MGAM_SI_GAA"/>
    <property type="match status" value="1"/>
</dbReference>
<dbReference type="CDD" id="cd14752">
    <property type="entry name" value="GH31_N"/>
    <property type="match status" value="1"/>
</dbReference>
<dbReference type="PROSITE" id="PS00129">
    <property type="entry name" value="GLYCOSYL_HYDROL_F31_1"/>
    <property type="match status" value="1"/>
</dbReference>
<dbReference type="OrthoDB" id="5839090at2759"/>
<keyword evidence="9" id="KW-1133">Transmembrane helix</keyword>
<dbReference type="Proteomes" id="UP000838412">
    <property type="component" value="Chromosome 6"/>
</dbReference>
<evidence type="ECO:0000256" key="5">
    <source>
        <dbReference type="ARBA" id="ARBA00022729"/>
    </source>
</evidence>
<comment type="similarity">
    <text evidence="2 15">Belongs to the glycosyl hydrolase 31 family.</text>
</comment>
<evidence type="ECO:0000256" key="13">
    <source>
        <dbReference type="ARBA" id="ARBA00023295"/>
    </source>
</evidence>
<dbReference type="InterPro" id="IPR048395">
    <property type="entry name" value="Glyco_hydro_31_C"/>
</dbReference>
<dbReference type="EMBL" id="OV696691">
    <property type="protein sequence ID" value="CAH1268258.1"/>
    <property type="molecule type" value="Genomic_DNA"/>
</dbReference>
<evidence type="ECO:0000256" key="16">
    <source>
        <dbReference type="SAM" id="SignalP"/>
    </source>
</evidence>
<evidence type="ECO:0000313" key="19">
    <source>
        <dbReference type="Proteomes" id="UP000838412"/>
    </source>
</evidence>
<evidence type="ECO:0000313" key="18">
    <source>
        <dbReference type="EMBL" id="CAH1268258.1"/>
    </source>
</evidence>
<dbReference type="InterPro" id="IPR013780">
    <property type="entry name" value="Glyco_hydro_b"/>
</dbReference>
<evidence type="ECO:0000256" key="15">
    <source>
        <dbReference type="RuleBase" id="RU361185"/>
    </source>
</evidence>
<keyword evidence="3" id="KW-0765">Sulfation</keyword>
<dbReference type="InterPro" id="IPR017853">
    <property type="entry name" value="GH"/>
</dbReference>
<feature type="signal peptide" evidence="16">
    <location>
        <begin position="1"/>
        <end position="20"/>
    </location>
</feature>
<dbReference type="Gene3D" id="3.20.20.80">
    <property type="entry name" value="Glycosidases"/>
    <property type="match status" value="1"/>
</dbReference>
<dbReference type="FunFam" id="2.60.40.1180:FF:000005">
    <property type="entry name" value="Maltase-glucoamylase, intestinal"/>
    <property type="match status" value="1"/>
</dbReference>
<dbReference type="FunFam" id="2.60.40.1760:FF:000001">
    <property type="entry name" value="Maltase-glucoamylase, intestinal"/>
    <property type="match status" value="1"/>
</dbReference>
<dbReference type="PANTHER" id="PTHR22762">
    <property type="entry name" value="ALPHA-GLUCOSIDASE"/>
    <property type="match status" value="1"/>
</dbReference>
<dbReference type="InterPro" id="IPR011013">
    <property type="entry name" value="Gal_mutarotase_sf_dom"/>
</dbReference>
<proteinExistence type="inferred from homology"/>
<dbReference type="AlphaFoldDB" id="A0A8K0A8E8"/>
<sequence length="952" mass="107656">MASFYLAVLLIALTPCRLEAVEDIVRFDCYPDDGATQQLCEARGCAWEETQNPKAPKCFYWAPYGYRMDGNIRDTALGSSVTLRRLNTPARYVNSADVDPVTLDVEMHTAKRLRIKFYDGDNQRFEVRDKMPHIPAATGKAPSQEYIVSFRQSGPTSAFALRVTRTATRAALWDTSVGGLTFSDQFLQISTKLPSSYVYGFGEHERDNYRHNMDWRTWGMFTRDEAPGPPSNGVNKNLYGMHPFYLCVEDDGKAHGVLLLNSNAMEVALQPTPAMTFRTIGGVLDFYMFLGDGPEDVVRQYTEFVGRPFMPPYWGLGFQLCKWGYGSLDVVKDVVKEMQDFNIPHDVQYGDIDYMERQMDFTIDPVNYQGLPEFVDQIRRDGMRYVIILDPAITTNETEPYPPYTNGTELDVWIKNGDDTSQPLIGKVWPYYPGVTVDPDAEWDYKVENYNAYSVFPDYFHADIDRWWGNFIKDFYNTLKFDGLWIDMNEPTNFVHGSVNGCSNNKWDNPPYLPKILGPNIYSKTLCMNSEHGGTKHYNTHSLYGWSQAEPTQKALREVTGKRGIVFGRSTFPSAGHFEGHWLGDNTAKWDHLHKSIIGMLDFGLFGMPYVGADICGFFFDSQPDLCQRWMELGAYYPFSRNHNWVLGAPQHPTHWDGAIADAARDSLQTRYTFLPYLYTLFYQAHTQGSTVVRSLMHEFIEDKHTWSIDRQFLWGPALLISPVLDQGAMDVTAYFPKARWYDYYSVNSERQGREVADAGQGRSLSLPCDMDCIPVHIRGGHVIPTQGHANTTVYSRRKPLGLIVALDEAGEASGSLFWDDGEDIDTVGSNSYRMITFSVTATTLDITVERDGYTPDPELHYETIQVFGSPAMPTDVTVNGQNAMDNIVKKTADKVWHLEGLSLSMAEDHKITWTLPDNNASGAEVSRARPVALLLAAMAVVLANVNGHVFT</sequence>
<dbReference type="SUPFAM" id="SSF51011">
    <property type="entry name" value="Glycosyl hydrolase domain"/>
    <property type="match status" value="1"/>
</dbReference>
<evidence type="ECO:0000256" key="6">
    <source>
        <dbReference type="ARBA" id="ARBA00022737"/>
    </source>
</evidence>
<evidence type="ECO:0000256" key="4">
    <source>
        <dbReference type="ARBA" id="ARBA00022692"/>
    </source>
</evidence>
<dbReference type="Pfam" id="PF01055">
    <property type="entry name" value="Glyco_hydro_31_2nd"/>
    <property type="match status" value="1"/>
</dbReference>
<organism evidence="18 19">
    <name type="scientific">Branchiostoma lanceolatum</name>
    <name type="common">Common lancelet</name>
    <name type="synonym">Amphioxus lanceolatum</name>
    <dbReference type="NCBI Taxonomy" id="7740"/>
    <lineage>
        <taxon>Eukaryota</taxon>
        <taxon>Metazoa</taxon>
        <taxon>Chordata</taxon>
        <taxon>Cephalochordata</taxon>
        <taxon>Leptocardii</taxon>
        <taxon>Amphioxiformes</taxon>
        <taxon>Branchiostomatidae</taxon>
        <taxon>Branchiostoma</taxon>
    </lineage>
</organism>
<feature type="chain" id="PRO_5035461395" evidence="16">
    <location>
        <begin position="21"/>
        <end position="952"/>
    </location>
</feature>
<evidence type="ECO:0000256" key="7">
    <source>
        <dbReference type="ARBA" id="ARBA00022801"/>
    </source>
</evidence>
<dbReference type="Pfam" id="PF00088">
    <property type="entry name" value="Trefoil"/>
    <property type="match status" value="1"/>
</dbReference>
<comment type="subcellular location">
    <subcellularLocation>
        <location evidence="1">Membrane</location>
        <topology evidence="1">Single-pass membrane protein</topology>
    </subcellularLocation>
</comment>
<dbReference type="InterPro" id="IPR044913">
    <property type="entry name" value="P_trefoil_dom_sf"/>
</dbReference>
<dbReference type="PROSITE" id="PS51448">
    <property type="entry name" value="P_TREFOIL_2"/>
    <property type="match status" value="1"/>
</dbReference>
<comment type="caution">
    <text evidence="14">Lacks conserved residue(s) required for the propagation of feature annotation.</text>
</comment>
<keyword evidence="7 15" id="KW-0378">Hydrolase</keyword>
<reference evidence="18" key="1">
    <citation type="submission" date="2022-01" db="EMBL/GenBank/DDBJ databases">
        <authorList>
            <person name="Braso-Vives M."/>
        </authorList>
    </citation>
    <scope>NUCLEOTIDE SEQUENCE</scope>
</reference>
<evidence type="ECO:0000256" key="9">
    <source>
        <dbReference type="ARBA" id="ARBA00022989"/>
    </source>
</evidence>
<dbReference type="Gene3D" id="2.60.40.1760">
    <property type="entry name" value="glycosyl hydrolase (family 31)"/>
    <property type="match status" value="1"/>
</dbReference>
<dbReference type="SUPFAM" id="SSF74650">
    <property type="entry name" value="Galactose mutarotase-like"/>
    <property type="match status" value="1"/>
</dbReference>
<evidence type="ECO:0000259" key="17">
    <source>
        <dbReference type="PROSITE" id="PS51448"/>
    </source>
</evidence>
<keyword evidence="13 15" id="KW-0326">Glycosidase</keyword>
<keyword evidence="5 16" id="KW-0732">Signal</keyword>
<keyword evidence="4" id="KW-0812">Transmembrane</keyword>
<dbReference type="Gene3D" id="4.10.110.10">
    <property type="entry name" value="Spasmolytic Protein, domain 1"/>
    <property type="match status" value="1"/>
</dbReference>
<dbReference type="CDD" id="cd00111">
    <property type="entry name" value="Trefoil"/>
    <property type="match status" value="1"/>
</dbReference>
<dbReference type="InterPro" id="IPR000322">
    <property type="entry name" value="Glyco_hydro_31_TIM"/>
</dbReference>
<dbReference type="GO" id="GO:0005737">
    <property type="term" value="C:cytoplasm"/>
    <property type="evidence" value="ECO:0007669"/>
    <property type="project" value="UniProtKB-ARBA"/>
</dbReference>
<dbReference type="GO" id="GO:0012505">
    <property type="term" value="C:endomembrane system"/>
    <property type="evidence" value="ECO:0007669"/>
    <property type="project" value="UniProtKB-ARBA"/>
</dbReference>
<dbReference type="GO" id="GO:0030246">
    <property type="term" value="F:carbohydrate binding"/>
    <property type="evidence" value="ECO:0007669"/>
    <property type="project" value="InterPro"/>
</dbReference>
<protein>
    <submittedName>
        <fullName evidence="18">MGAM protein</fullName>
    </submittedName>
</protein>
<evidence type="ECO:0000256" key="10">
    <source>
        <dbReference type="ARBA" id="ARBA00023136"/>
    </source>
</evidence>
<dbReference type="FunFam" id="3.20.20.80:FF:000016">
    <property type="entry name" value="Maltase-glucoamylase, intestinal"/>
    <property type="match status" value="1"/>
</dbReference>
<dbReference type="FunFam" id="2.60.40.1180:FF:000001">
    <property type="entry name" value="Maltase-glucoamylase, intestinal"/>
    <property type="match status" value="1"/>
</dbReference>
<keyword evidence="8" id="KW-0735">Signal-anchor</keyword>
<dbReference type="InterPro" id="IPR030459">
    <property type="entry name" value="Glyco_hydro_31_CS"/>
</dbReference>
<dbReference type="GO" id="GO:0005886">
    <property type="term" value="C:plasma membrane"/>
    <property type="evidence" value="ECO:0007669"/>
    <property type="project" value="UniProtKB-ARBA"/>
</dbReference>
<dbReference type="PROSITE" id="PS00707">
    <property type="entry name" value="GLYCOSYL_HYDROL_F31_2"/>
    <property type="match status" value="1"/>
</dbReference>
<name>A0A8K0A8E8_BRALA</name>
<dbReference type="SMART" id="SM00018">
    <property type="entry name" value="PD"/>
    <property type="match status" value="1"/>
</dbReference>
<dbReference type="GO" id="GO:0045177">
    <property type="term" value="C:apical part of cell"/>
    <property type="evidence" value="ECO:0007669"/>
    <property type="project" value="UniProtKB-ARBA"/>
</dbReference>
<evidence type="ECO:0000256" key="3">
    <source>
        <dbReference type="ARBA" id="ARBA00022641"/>
    </source>
</evidence>
<dbReference type="GO" id="GO:0004558">
    <property type="term" value="F:alpha-1,4-glucosidase activity"/>
    <property type="evidence" value="ECO:0007669"/>
    <property type="project" value="TreeGrafter"/>
</dbReference>
<evidence type="ECO:0000256" key="14">
    <source>
        <dbReference type="PROSITE-ProRule" id="PRU00779"/>
    </source>
</evidence>
<keyword evidence="12" id="KW-0325">Glycoprotein</keyword>
<feature type="domain" description="P-type" evidence="17">
    <location>
        <begin position="14"/>
        <end position="62"/>
    </location>
</feature>
<dbReference type="InterPro" id="IPR000519">
    <property type="entry name" value="P_trefoil_dom"/>
</dbReference>
<dbReference type="SUPFAM" id="SSF51445">
    <property type="entry name" value="(Trans)glycosidases"/>
    <property type="match status" value="1"/>
</dbReference>
<dbReference type="InterPro" id="IPR030458">
    <property type="entry name" value="Glyco_hydro_31_AS"/>
</dbReference>
<evidence type="ECO:0000256" key="1">
    <source>
        <dbReference type="ARBA" id="ARBA00004167"/>
    </source>
</evidence>
<evidence type="ECO:0000256" key="11">
    <source>
        <dbReference type="ARBA" id="ARBA00023157"/>
    </source>
</evidence>
<evidence type="ECO:0000256" key="12">
    <source>
        <dbReference type="ARBA" id="ARBA00023180"/>
    </source>
</evidence>
<dbReference type="GO" id="GO:0005975">
    <property type="term" value="P:carbohydrate metabolic process"/>
    <property type="evidence" value="ECO:0007669"/>
    <property type="project" value="InterPro"/>
</dbReference>
<gene>
    <name evidence="18" type="primary">MGAM</name>
    <name evidence="18" type="ORF">BLAG_LOCUS21264</name>
</gene>
<dbReference type="Pfam" id="PF21365">
    <property type="entry name" value="Glyco_hydro_31_3rd"/>
    <property type="match status" value="1"/>
</dbReference>
<evidence type="ECO:0000256" key="8">
    <source>
        <dbReference type="ARBA" id="ARBA00022968"/>
    </source>
</evidence>
<dbReference type="PANTHER" id="PTHR22762:SF133">
    <property type="entry name" value="P-TYPE DOMAIN-CONTAINING PROTEIN"/>
    <property type="match status" value="1"/>
</dbReference>
<keyword evidence="19" id="KW-1185">Reference proteome</keyword>
<dbReference type="Gene3D" id="2.60.40.1180">
    <property type="entry name" value="Golgi alpha-mannosidase II"/>
    <property type="match status" value="2"/>
</dbReference>
<accession>A0A8K0A8E8</accession>
<keyword evidence="11" id="KW-1015">Disulfide bond</keyword>